<gene>
    <name evidence="1" type="ORF">BRYFOR_08100</name>
</gene>
<reference evidence="1" key="1">
    <citation type="submission" date="2009-07" db="EMBL/GenBank/DDBJ databases">
        <authorList>
            <person name="Weinstock G."/>
            <person name="Sodergren E."/>
            <person name="Clifton S."/>
            <person name="Fulton L."/>
            <person name="Fulton B."/>
            <person name="Courtney L."/>
            <person name="Fronick C."/>
            <person name="Harrison M."/>
            <person name="Strong C."/>
            <person name="Farmer C."/>
            <person name="Delahaunty K."/>
            <person name="Markovic C."/>
            <person name="Hall O."/>
            <person name="Minx P."/>
            <person name="Tomlinson C."/>
            <person name="Mitreva M."/>
            <person name="Nelson J."/>
            <person name="Hou S."/>
            <person name="Wollam A."/>
            <person name="Pepin K.H."/>
            <person name="Johnson M."/>
            <person name="Bhonagiri V."/>
            <person name="Nash W.E."/>
            <person name="Warren W."/>
            <person name="Chinwalla A."/>
            <person name="Mardis E.R."/>
            <person name="Wilson R.K."/>
        </authorList>
    </citation>
    <scope>NUCLEOTIDE SEQUENCE [LARGE SCALE GENOMIC DNA]</scope>
    <source>
        <strain evidence="1">DSM 14469</strain>
    </source>
</reference>
<dbReference type="EMBL" id="ACCL02000014">
    <property type="protein sequence ID" value="EET59976.1"/>
    <property type="molecule type" value="Genomic_DNA"/>
</dbReference>
<accession>C6LHI9</accession>
<comment type="caution">
    <text evidence="1">The sequence shown here is derived from an EMBL/GenBank/DDBJ whole genome shotgun (WGS) entry which is preliminary data.</text>
</comment>
<evidence type="ECO:0000313" key="2">
    <source>
        <dbReference type="Proteomes" id="UP000005561"/>
    </source>
</evidence>
<dbReference type="Proteomes" id="UP000005561">
    <property type="component" value="Unassembled WGS sequence"/>
</dbReference>
<name>C6LHI9_9FIRM</name>
<proteinExistence type="predicted"/>
<keyword evidence="2" id="KW-1185">Reference proteome</keyword>
<organism evidence="1 2">
    <name type="scientific">Marvinbryantia formatexigens DSM 14469</name>
    <dbReference type="NCBI Taxonomy" id="478749"/>
    <lineage>
        <taxon>Bacteria</taxon>
        <taxon>Bacillati</taxon>
        <taxon>Bacillota</taxon>
        <taxon>Clostridia</taxon>
        <taxon>Lachnospirales</taxon>
        <taxon>Lachnospiraceae</taxon>
        <taxon>Marvinbryantia</taxon>
    </lineage>
</organism>
<evidence type="ECO:0000313" key="1">
    <source>
        <dbReference type="EMBL" id="EET59976.1"/>
    </source>
</evidence>
<sequence length="45" mass="4981">MYDSPPGMTAITQCLSPQCMIAVVSHQSTCLPSLLHRYTVCFFSD</sequence>
<dbReference type="AlphaFoldDB" id="C6LHI9"/>
<protein>
    <submittedName>
        <fullName evidence="1">Uncharacterized protein</fullName>
    </submittedName>
</protein>